<dbReference type="RefSeq" id="XP_018276905.1">
    <property type="nucleotide sequence ID" value="XM_018419587.1"/>
</dbReference>
<gene>
    <name evidence="1" type="ORF">CC85DRAFT_151157</name>
</gene>
<accession>A0A0J1AYM7</accession>
<dbReference type="EMBL" id="KQ087235">
    <property type="protein sequence ID" value="KLT40414.1"/>
    <property type="molecule type" value="Genomic_DNA"/>
</dbReference>
<sequence length="137" mass="14850">MGPCFLLGPPVTSTAEAVKACQPHPQRALAHKHRLACQHIESTPCSVPVPPSAPVHTCSMVQKCMSQHVAVGDDTHPMFLCRVMRPAGLRSAALCKGHEPTPMPYQLMVNAGRLLCCVALYGRRSATRDRRMASNLP</sequence>
<dbReference type="AlphaFoldDB" id="A0A0J1AYM7"/>
<evidence type="ECO:0000313" key="1">
    <source>
        <dbReference type="EMBL" id="KLT40414.1"/>
    </source>
</evidence>
<name>A0A0J1AYM7_9TREE</name>
<proteinExistence type="predicted"/>
<organism evidence="1 2">
    <name type="scientific">Cutaneotrichosporon oleaginosum</name>
    <dbReference type="NCBI Taxonomy" id="879819"/>
    <lineage>
        <taxon>Eukaryota</taxon>
        <taxon>Fungi</taxon>
        <taxon>Dikarya</taxon>
        <taxon>Basidiomycota</taxon>
        <taxon>Agaricomycotina</taxon>
        <taxon>Tremellomycetes</taxon>
        <taxon>Trichosporonales</taxon>
        <taxon>Trichosporonaceae</taxon>
        <taxon>Cutaneotrichosporon</taxon>
    </lineage>
</organism>
<dbReference type="Proteomes" id="UP000053611">
    <property type="component" value="Unassembled WGS sequence"/>
</dbReference>
<evidence type="ECO:0000313" key="2">
    <source>
        <dbReference type="Proteomes" id="UP000053611"/>
    </source>
</evidence>
<keyword evidence="2" id="KW-1185">Reference proteome</keyword>
<reference evidence="1 2" key="1">
    <citation type="submission" date="2015-03" db="EMBL/GenBank/DDBJ databases">
        <title>Genomics and transcriptomics of the oil-accumulating basidiomycete yeast T. oleaginosus allow insights into substrate utilization and the diverse evolutionary trajectories of mating systems in fungi.</title>
        <authorList>
            <consortium name="DOE Joint Genome Institute"/>
            <person name="Kourist R."/>
            <person name="Kracht O."/>
            <person name="Bracharz F."/>
            <person name="Lipzen A."/>
            <person name="Nolan M."/>
            <person name="Ohm R."/>
            <person name="Grigoriev I."/>
            <person name="Sun S."/>
            <person name="Heitman J."/>
            <person name="Bruck T."/>
            <person name="Nowrousian M."/>
        </authorList>
    </citation>
    <scope>NUCLEOTIDE SEQUENCE [LARGE SCALE GENOMIC DNA]</scope>
    <source>
        <strain evidence="1 2">IBC0246</strain>
    </source>
</reference>
<protein>
    <submittedName>
        <fullName evidence="1">Uncharacterized protein</fullName>
    </submittedName>
</protein>
<dbReference type="GeneID" id="28980190"/>